<reference evidence="1" key="1">
    <citation type="submission" date="2018-05" db="EMBL/GenBank/DDBJ databases">
        <authorList>
            <person name="Lanie J.A."/>
            <person name="Ng W.-L."/>
            <person name="Kazmierczak K.M."/>
            <person name="Andrzejewski T.M."/>
            <person name="Davidsen T.M."/>
            <person name="Wayne K.J."/>
            <person name="Tettelin H."/>
            <person name="Glass J.I."/>
            <person name="Rusch D."/>
            <person name="Podicherti R."/>
            <person name="Tsui H.-C.T."/>
            <person name="Winkler M.E."/>
        </authorList>
    </citation>
    <scope>NUCLEOTIDE SEQUENCE</scope>
</reference>
<organism evidence="1">
    <name type="scientific">marine metagenome</name>
    <dbReference type="NCBI Taxonomy" id="408172"/>
    <lineage>
        <taxon>unclassified sequences</taxon>
        <taxon>metagenomes</taxon>
        <taxon>ecological metagenomes</taxon>
    </lineage>
</organism>
<gene>
    <name evidence="1" type="ORF">METZ01_LOCUS462059</name>
</gene>
<dbReference type="AlphaFoldDB" id="A0A383APS1"/>
<evidence type="ECO:0008006" key="2">
    <source>
        <dbReference type="Google" id="ProtNLM"/>
    </source>
</evidence>
<dbReference type="Gene3D" id="1.50.10.20">
    <property type="match status" value="1"/>
</dbReference>
<dbReference type="InterPro" id="IPR008930">
    <property type="entry name" value="Terpenoid_cyclase/PrenylTrfase"/>
</dbReference>
<dbReference type="SUPFAM" id="SSF48239">
    <property type="entry name" value="Terpenoid cyclases/Protein prenyltransferases"/>
    <property type="match status" value="1"/>
</dbReference>
<protein>
    <recommendedName>
        <fullName evidence="2">Squalene cyclase C-terminal domain-containing protein</fullName>
    </recommendedName>
</protein>
<sequence>TDKTGPESYVAALKLNTSTLLRYQKKNGYIDDGDSKMYGHGFATLYLAQLYGMSASPDGAIRKALERAIKLIERAQGKEGGWDYLPAGTGALTNKSANGDSSITVCQTMALRAARNLGIAVDAGVIENARRYIQRAQLKDGGFAYRIGRNSAGGSSEFPRSAAGVCILYSLGDYSSVKIRQGIVYLEKNYRDLNHFPHYAHYYCAQALFQVGGRSWKDYFSWVNRQLLKYQLTDGSWKAGLMERSAGVRT</sequence>
<accession>A0A383APS1</accession>
<name>A0A383APS1_9ZZZZ</name>
<feature type="non-terminal residue" evidence="1">
    <location>
        <position position="1"/>
    </location>
</feature>
<evidence type="ECO:0000313" key="1">
    <source>
        <dbReference type="EMBL" id="SVE09205.1"/>
    </source>
</evidence>
<dbReference type="EMBL" id="UINC01193535">
    <property type="protein sequence ID" value="SVE09205.1"/>
    <property type="molecule type" value="Genomic_DNA"/>
</dbReference>
<proteinExistence type="predicted"/>
<feature type="non-terminal residue" evidence="1">
    <location>
        <position position="250"/>
    </location>
</feature>
<dbReference type="CDD" id="cd00688">
    <property type="entry name" value="ISOPREN_C2_like"/>
    <property type="match status" value="1"/>
</dbReference>